<name>A0A268P5U8_SHOCL</name>
<protein>
    <submittedName>
        <fullName evidence="1">Uncharacterized protein</fullName>
    </submittedName>
</protein>
<gene>
    <name evidence="1" type="ORF">CHH72_00315</name>
</gene>
<dbReference type="EMBL" id="NPCC01000002">
    <property type="protein sequence ID" value="PAE90899.1"/>
    <property type="molecule type" value="Genomic_DNA"/>
</dbReference>
<dbReference type="Proteomes" id="UP000216207">
    <property type="component" value="Unassembled WGS sequence"/>
</dbReference>
<organism evidence="1 2">
    <name type="scientific">Shouchella clausii</name>
    <name type="common">Alkalihalobacillus clausii</name>
    <dbReference type="NCBI Taxonomy" id="79880"/>
    <lineage>
        <taxon>Bacteria</taxon>
        <taxon>Bacillati</taxon>
        <taxon>Bacillota</taxon>
        <taxon>Bacilli</taxon>
        <taxon>Bacillales</taxon>
        <taxon>Bacillaceae</taxon>
        <taxon>Shouchella</taxon>
    </lineage>
</organism>
<sequence>MFEFEIQSEPLHSPQEPLPSILHRCLASVEEHKEMGHKGAVIDSTFIRDWQQHKGLVQNYLQKHGYTSSDHDDMIYVVIKREGEANERHHATATEAI</sequence>
<proteinExistence type="predicted"/>
<evidence type="ECO:0000313" key="1">
    <source>
        <dbReference type="EMBL" id="PAE90899.1"/>
    </source>
</evidence>
<accession>A0A268P5U8</accession>
<evidence type="ECO:0000313" key="2">
    <source>
        <dbReference type="Proteomes" id="UP000216207"/>
    </source>
</evidence>
<dbReference type="RefSeq" id="WP_095325967.1">
    <property type="nucleotide sequence ID" value="NZ_NPCC01000002.1"/>
</dbReference>
<comment type="caution">
    <text evidence="1">The sequence shown here is derived from an EMBL/GenBank/DDBJ whole genome shotgun (WGS) entry which is preliminary data.</text>
</comment>
<dbReference type="AlphaFoldDB" id="A0A268P5U8"/>
<reference evidence="1 2" key="1">
    <citation type="submission" date="2017-07" db="EMBL/GenBank/DDBJ databases">
        <title>Isolation and whole genome analysis of endospore-forming bacteria from heroin.</title>
        <authorList>
            <person name="Kalinowski J."/>
            <person name="Ahrens B."/>
            <person name="Al-Dilaimi A."/>
            <person name="Winkler A."/>
            <person name="Wibberg D."/>
            <person name="Schleenbecker U."/>
            <person name="Ruckert C."/>
            <person name="Wolfel R."/>
            <person name="Grass G."/>
        </authorList>
    </citation>
    <scope>NUCLEOTIDE SEQUENCE [LARGE SCALE GENOMIC DNA]</scope>
    <source>
        <strain evidence="1 2">7539</strain>
    </source>
</reference>